<evidence type="ECO:0000313" key="1">
    <source>
        <dbReference type="EMBL" id="CAG8808178.1"/>
    </source>
</evidence>
<proteinExistence type="predicted"/>
<name>A0A9N9PCR5_9GLOM</name>
<feature type="non-terminal residue" evidence="1">
    <location>
        <position position="59"/>
    </location>
</feature>
<sequence>LKATLTEIKSDQRLRKWILLEEDKAADSLKTFEIELSPEMLSWKEGTEINMKEAEHSQE</sequence>
<gene>
    <name evidence="1" type="ORF">RFULGI_LOCUS18456</name>
</gene>
<accession>A0A9N9PCR5</accession>
<organism evidence="1 2">
    <name type="scientific">Racocetra fulgida</name>
    <dbReference type="NCBI Taxonomy" id="60492"/>
    <lineage>
        <taxon>Eukaryota</taxon>
        <taxon>Fungi</taxon>
        <taxon>Fungi incertae sedis</taxon>
        <taxon>Mucoromycota</taxon>
        <taxon>Glomeromycotina</taxon>
        <taxon>Glomeromycetes</taxon>
        <taxon>Diversisporales</taxon>
        <taxon>Gigasporaceae</taxon>
        <taxon>Racocetra</taxon>
    </lineage>
</organism>
<comment type="caution">
    <text evidence="1">The sequence shown here is derived from an EMBL/GenBank/DDBJ whole genome shotgun (WGS) entry which is preliminary data.</text>
</comment>
<feature type="non-terminal residue" evidence="1">
    <location>
        <position position="1"/>
    </location>
</feature>
<evidence type="ECO:0000313" key="2">
    <source>
        <dbReference type="Proteomes" id="UP000789396"/>
    </source>
</evidence>
<dbReference type="AlphaFoldDB" id="A0A9N9PCR5"/>
<dbReference type="EMBL" id="CAJVPZ010081002">
    <property type="protein sequence ID" value="CAG8808178.1"/>
    <property type="molecule type" value="Genomic_DNA"/>
</dbReference>
<dbReference type="OrthoDB" id="2478937at2759"/>
<keyword evidence="2" id="KW-1185">Reference proteome</keyword>
<protein>
    <submittedName>
        <fullName evidence="1">3595_t:CDS:1</fullName>
    </submittedName>
</protein>
<dbReference type="Proteomes" id="UP000789396">
    <property type="component" value="Unassembled WGS sequence"/>
</dbReference>
<reference evidence="1" key="1">
    <citation type="submission" date="2021-06" db="EMBL/GenBank/DDBJ databases">
        <authorList>
            <person name="Kallberg Y."/>
            <person name="Tangrot J."/>
            <person name="Rosling A."/>
        </authorList>
    </citation>
    <scope>NUCLEOTIDE SEQUENCE</scope>
    <source>
        <strain evidence="1">IN212</strain>
    </source>
</reference>